<sequence length="506" mass="59911">MLRRILPDGRRDSQWEAVCHVWEKLTVSQYFSYRDQSQVALDKNLLSEWCVEWEKFQYLVEDLPGSKRRKAKVFKGFHVIAKKTLKSLEDSETMNNKLTQANKVLEERLQSEEKARSAINKELMDSQDEQIRLAKSIDVLNEELKIMQLKEQDSQAKQMRLIQSMTNLAEELRTKEEVVQDSHTTQMSFVQSTRNLVEELKIKVKELQNFTKQVEPFKGAVENCKTGNAEVLEMGKRFLNELVRQRNDNANRYPSSLKAGGNPNKALQFPEGPLHSWYEMDTIATKMGLLTSNNIFDWLYKCEEQMNVENWTMKEVERLLHRCMEPNKFSALDNMIDIDNAPWLKVCLQVVRCLRPQISIHEMFAKDKMRDKMREQESALEFFNRLWMKYRILKQSDNVSRNDVEYKLMILEGLLPKLKQVNPDQVHLDYSVLLNKVLAAEDAWRTSQELLYLKKPPLGFPSRNEIWRRLKRHENPRQTVNWFPYWNLLVRLSHYEDLSKINVLDF</sequence>
<gene>
    <name evidence="3 4 5 6" type="primary">LOC108704357</name>
</gene>
<dbReference type="KEGG" id="xla:108704357"/>
<dbReference type="Proteomes" id="UP000186698">
    <property type="component" value="Chromosome 3L"/>
</dbReference>
<evidence type="ECO:0000313" key="2">
    <source>
        <dbReference type="Proteomes" id="UP000186698"/>
    </source>
</evidence>
<feature type="coiled-coil region" evidence="1">
    <location>
        <begin position="88"/>
        <end position="157"/>
    </location>
</feature>
<proteinExistence type="predicted"/>
<evidence type="ECO:0000313" key="5">
    <source>
        <dbReference type="RefSeq" id="XP_041441825.1"/>
    </source>
</evidence>
<dbReference type="RefSeq" id="XP_041441825.1">
    <property type="nucleotide sequence ID" value="XM_041585891.1"/>
</dbReference>
<keyword evidence="2" id="KW-1185">Reference proteome</keyword>
<dbReference type="RefSeq" id="XP_041441826.1">
    <property type="nucleotide sequence ID" value="XM_041585892.1"/>
</dbReference>
<evidence type="ECO:0000256" key="1">
    <source>
        <dbReference type="SAM" id="Coils"/>
    </source>
</evidence>
<organism evidence="2 6">
    <name type="scientific">Xenopus laevis</name>
    <name type="common">African clawed frog</name>
    <dbReference type="NCBI Taxonomy" id="8355"/>
    <lineage>
        <taxon>Eukaryota</taxon>
        <taxon>Metazoa</taxon>
        <taxon>Chordata</taxon>
        <taxon>Craniata</taxon>
        <taxon>Vertebrata</taxon>
        <taxon>Euteleostomi</taxon>
        <taxon>Amphibia</taxon>
        <taxon>Batrachia</taxon>
        <taxon>Anura</taxon>
        <taxon>Pipoidea</taxon>
        <taxon>Pipidae</taxon>
        <taxon>Xenopodinae</taxon>
        <taxon>Xenopus</taxon>
        <taxon>Xenopus</taxon>
    </lineage>
</organism>
<keyword evidence="1" id="KW-0175">Coiled coil</keyword>
<evidence type="ECO:0000313" key="3">
    <source>
        <dbReference type="RefSeq" id="XP_041441823.1"/>
    </source>
</evidence>
<dbReference type="RefSeq" id="XP_041441823.1">
    <property type="nucleotide sequence ID" value="XM_041585889.1"/>
</dbReference>
<protein>
    <submittedName>
        <fullName evidence="3 4">Uncharacterized protein LOC108704357</fullName>
    </submittedName>
</protein>
<evidence type="ECO:0000313" key="6">
    <source>
        <dbReference type="RefSeq" id="XP_041441826.1"/>
    </source>
</evidence>
<dbReference type="RefSeq" id="XP_041441824.1">
    <property type="nucleotide sequence ID" value="XM_041585890.1"/>
</dbReference>
<dbReference type="AlphaFoldDB" id="A0A8J1MKA5"/>
<dbReference type="GeneID" id="108704357"/>
<reference evidence="3 4" key="1">
    <citation type="submission" date="2025-04" db="UniProtKB">
        <authorList>
            <consortium name="RefSeq"/>
        </authorList>
    </citation>
    <scope>IDENTIFICATION</scope>
    <source>
        <strain evidence="3 4">J_2021</strain>
        <tissue evidence="3 4">Erythrocytes</tissue>
    </source>
</reference>
<accession>A0A8J1MKA5</accession>
<name>A0A8J1MKA5_XENLA</name>
<evidence type="ECO:0000313" key="4">
    <source>
        <dbReference type="RefSeq" id="XP_041441824.1"/>
    </source>
</evidence>